<sequence length="127" mass="14385">MISILRNSKALSLLWGIMAFYLLNISVDTRDFQANDIPEDLSFNDQESMVEIIVEQILGYEDAFIEYDDPDTEESQSQNSLKIEALINPYLFIGKPLFIDESLMAFSTFFAGTLPGHFNIDNPPPQA</sequence>
<dbReference type="Proteomes" id="UP000516305">
    <property type="component" value="Chromosome"/>
</dbReference>
<evidence type="ECO:0000313" key="2">
    <source>
        <dbReference type="Proteomes" id="UP000516305"/>
    </source>
</evidence>
<gene>
    <name evidence="1" type="ORF">H4K34_01750</name>
</gene>
<organism evidence="1 2">
    <name type="scientific">Croceimicrobium hydrocarbonivorans</name>
    <dbReference type="NCBI Taxonomy" id="2761580"/>
    <lineage>
        <taxon>Bacteria</taxon>
        <taxon>Pseudomonadati</taxon>
        <taxon>Bacteroidota</taxon>
        <taxon>Flavobacteriia</taxon>
        <taxon>Flavobacteriales</taxon>
        <taxon>Owenweeksiaceae</taxon>
        <taxon>Croceimicrobium</taxon>
    </lineage>
</organism>
<evidence type="ECO:0000313" key="1">
    <source>
        <dbReference type="EMBL" id="QNR24591.1"/>
    </source>
</evidence>
<dbReference type="EMBL" id="CP060139">
    <property type="protein sequence ID" value="QNR24591.1"/>
    <property type="molecule type" value="Genomic_DNA"/>
</dbReference>
<protein>
    <submittedName>
        <fullName evidence="1">Uncharacterized protein</fullName>
    </submittedName>
</protein>
<proteinExistence type="predicted"/>
<name>A0A7H0VFU3_9FLAO</name>
<dbReference type="AlphaFoldDB" id="A0A7H0VFU3"/>
<dbReference type="RefSeq" id="WP_210759118.1">
    <property type="nucleotide sequence ID" value="NZ_CP060139.1"/>
</dbReference>
<dbReference type="KEGG" id="chyd:H4K34_01750"/>
<reference evidence="1 2" key="1">
    <citation type="submission" date="2020-08" db="EMBL/GenBank/DDBJ databases">
        <title>Croceimicrobium hydrocarbonivorans gen. nov., sp. nov., a novel marine bacterium isolated from a bacterial consortium that degrades polyethylene terephthalate.</title>
        <authorList>
            <person name="Liu R."/>
        </authorList>
    </citation>
    <scope>NUCLEOTIDE SEQUENCE [LARGE SCALE GENOMIC DNA]</scope>
    <source>
        <strain evidence="1 2">A20-9</strain>
    </source>
</reference>
<accession>A0A7H0VFU3</accession>
<keyword evidence="2" id="KW-1185">Reference proteome</keyword>